<dbReference type="InterPro" id="IPR004481">
    <property type="entry name" value="K/Na/Ca-exchanger"/>
</dbReference>
<feature type="transmembrane region" description="Helical" evidence="5">
    <location>
        <begin position="201"/>
        <end position="228"/>
    </location>
</feature>
<dbReference type="PANTHER" id="PTHR10846">
    <property type="entry name" value="SODIUM/POTASSIUM/CALCIUM EXCHANGER"/>
    <property type="match status" value="1"/>
</dbReference>
<feature type="transmembrane region" description="Helical" evidence="5">
    <location>
        <begin position="125"/>
        <end position="142"/>
    </location>
</feature>
<evidence type="ECO:0000256" key="5">
    <source>
        <dbReference type="SAM" id="Phobius"/>
    </source>
</evidence>
<reference evidence="7" key="2">
    <citation type="submission" date="2024-06" db="EMBL/GenBank/DDBJ databases">
        <authorList>
            <person name="Plum-Jensen L.E."/>
            <person name="Schramm A."/>
            <person name="Marshall I.P.G."/>
        </authorList>
    </citation>
    <scope>NUCLEOTIDE SEQUENCE</scope>
    <source>
        <strain evidence="7">Rat1</strain>
    </source>
</reference>
<dbReference type="Pfam" id="PF01699">
    <property type="entry name" value="Na_Ca_ex"/>
    <property type="match status" value="2"/>
</dbReference>
<dbReference type="PANTHER" id="PTHR10846:SF8">
    <property type="entry name" value="INNER MEMBRANE PROTEIN YRBG"/>
    <property type="match status" value="1"/>
</dbReference>
<feature type="transmembrane region" description="Helical" evidence="5">
    <location>
        <begin position="171"/>
        <end position="189"/>
    </location>
</feature>
<dbReference type="Gene3D" id="1.20.1420.30">
    <property type="entry name" value="NCX, central ion-binding region"/>
    <property type="match status" value="1"/>
</dbReference>
<feature type="domain" description="Sodium/calcium exchanger membrane region" evidence="6">
    <location>
        <begin position="2"/>
        <end position="142"/>
    </location>
</feature>
<evidence type="ECO:0000256" key="1">
    <source>
        <dbReference type="ARBA" id="ARBA00004141"/>
    </source>
</evidence>
<dbReference type="GO" id="GO:0008273">
    <property type="term" value="F:calcium, potassium:sodium antiporter activity"/>
    <property type="evidence" value="ECO:0007669"/>
    <property type="project" value="TreeGrafter"/>
</dbReference>
<organism evidence="7">
    <name type="scientific">Candidatus Electrothrix aestuarii</name>
    <dbReference type="NCBI Taxonomy" id="3062594"/>
    <lineage>
        <taxon>Bacteria</taxon>
        <taxon>Pseudomonadati</taxon>
        <taxon>Thermodesulfobacteriota</taxon>
        <taxon>Desulfobulbia</taxon>
        <taxon>Desulfobulbales</taxon>
        <taxon>Desulfobulbaceae</taxon>
        <taxon>Candidatus Electrothrix</taxon>
    </lineage>
</organism>
<feature type="transmembrane region" description="Helical" evidence="5">
    <location>
        <begin position="325"/>
        <end position="344"/>
    </location>
</feature>
<keyword evidence="4 5" id="KW-0472">Membrane</keyword>
<evidence type="ECO:0000313" key="7">
    <source>
        <dbReference type="EMBL" id="XCN71850.1"/>
    </source>
</evidence>
<dbReference type="KEGG" id="eaj:Q3M24_16265"/>
<dbReference type="EMBL" id="CP159373">
    <property type="protein sequence ID" value="XCN71850.1"/>
    <property type="molecule type" value="Genomic_DNA"/>
</dbReference>
<evidence type="ECO:0000256" key="4">
    <source>
        <dbReference type="ARBA" id="ARBA00023136"/>
    </source>
</evidence>
<dbReference type="AlphaFoldDB" id="A0AAU8LRQ0"/>
<feature type="transmembrane region" description="Helical" evidence="5">
    <location>
        <begin position="98"/>
        <end position="118"/>
    </location>
</feature>
<dbReference type="InterPro" id="IPR004837">
    <property type="entry name" value="NaCa_Exmemb"/>
</dbReference>
<gene>
    <name evidence="7" type="ORF">Q3M24_16265</name>
</gene>
<evidence type="ECO:0000256" key="2">
    <source>
        <dbReference type="ARBA" id="ARBA00022692"/>
    </source>
</evidence>
<comment type="subcellular location">
    <subcellularLocation>
        <location evidence="1">Membrane</location>
        <topology evidence="1">Multi-pass membrane protein</topology>
    </subcellularLocation>
</comment>
<proteinExistence type="predicted"/>
<feature type="domain" description="Sodium/calcium exchanger membrane region" evidence="6">
    <location>
        <begin position="171"/>
        <end position="313"/>
    </location>
</feature>
<sequence length="362" mass="38348">MLIFLFIAGLVLLVVGAEILVKGASRLASALGVSPLVIGLTVVAFATSSPELAVSVKSSFSGQADIALGNVIGSNIMNILFILGLSAIIIPLSVSRQLIRLDVPLLIVLSALILLLSLDGHLGRIDGIILVTGLASYLWFLIHQSRKKKGEMELDGVETAEAGNPQWAKNMALVIGGLVLLVIGSRWLVNSAVSFAEYLKISELIIGLTVVSIGTSLPEAVTSVIAALHGERDMAVGNVVGSNIFNIMGVLGVAAATSPTGIAVSPSVIRFDLPIMITVALACLPIFFTGGVISRKEGFLFFGYYLAYTLYLVLAASGHDALPRFSAIMLYFVLPLTAITLIIVSLQEFRAQKKGVQFWDRT</sequence>
<evidence type="ECO:0000256" key="3">
    <source>
        <dbReference type="ARBA" id="ARBA00022989"/>
    </source>
</evidence>
<dbReference type="NCBIfam" id="TIGR00367">
    <property type="entry name" value="calcium/sodium antiporter"/>
    <property type="match status" value="1"/>
</dbReference>
<reference evidence="7" key="1">
    <citation type="journal article" date="2024" name="Syst. Appl. Microbiol.">
        <title>First single-strain enrichments of Electrothrix cable bacteria, description of E. aestuarii sp. nov. and E. rattekaaiensis sp. nov., and proposal of a cable bacteria taxonomy following the rules of the SeqCode.</title>
        <authorList>
            <person name="Plum-Jensen L.E."/>
            <person name="Schramm A."/>
            <person name="Marshall I.P.G."/>
        </authorList>
    </citation>
    <scope>NUCLEOTIDE SEQUENCE</scope>
    <source>
        <strain evidence="7">Rat1</strain>
    </source>
</reference>
<dbReference type="GO" id="GO:0006874">
    <property type="term" value="P:intracellular calcium ion homeostasis"/>
    <property type="evidence" value="ECO:0007669"/>
    <property type="project" value="TreeGrafter"/>
</dbReference>
<dbReference type="GO" id="GO:0005262">
    <property type="term" value="F:calcium channel activity"/>
    <property type="evidence" value="ECO:0007669"/>
    <property type="project" value="TreeGrafter"/>
</dbReference>
<feature type="transmembrane region" description="Helical" evidence="5">
    <location>
        <begin position="67"/>
        <end position="92"/>
    </location>
</feature>
<feature type="transmembrane region" description="Helical" evidence="5">
    <location>
        <begin position="27"/>
        <end position="46"/>
    </location>
</feature>
<dbReference type="InterPro" id="IPR044880">
    <property type="entry name" value="NCX_ion-bd_dom_sf"/>
</dbReference>
<feature type="transmembrane region" description="Helical" evidence="5">
    <location>
        <begin position="273"/>
        <end position="292"/>
    </location>
</feature>
<accession>A0AAU8LRQ0</accession>
<evidence type="ECO:0000259" key="6">
    <source>
        <dbReference type="Pfam" id="PF01699"/>
    </source>
</evidence>
<keyword evidence="3 5" id="KW-1133">Transmembrane helix</keyword>
<dbReference type="Gene3D" id="6.10.280.80">
    <property type="entry name" value="NCX, peripheral helical region"/>
    <property type="match status" value="1"/>
</dbReference>
<name>A0AAU8LRQ0_9BACT</name>
<keyword evidence="2 5" id="KW-0812">Transmembrane</keyword>
<dbReference type="GO" id="GO:0005886">
    <property type="term" value="C:plasma membrane"/>
    <property type="evidence" value="ECO:0007669"/>
    <property type="project" value="TreeGrafter"/>
</dbReference>
<protein>
    <submittedName>
        <fullName evidence="7">Calcium/sodium antiporter</fullName>
    </submittedName>
</protein>
<feature type="transmembrane region" description="Helical" evidence="5">
    <location>
        <begin position="299"/>
        <end position="319"/>
    </location>
</feature>